<reference evidence="6" key="2">
    <citation type="submission" date="2013-07" db="EMBL/GenBank/DDBJ databases">
        <authorList>
            <consortium name="The Broad Institute Genome Sequencing Platform"/>
            <person name="Cuomo C."/>
            <person name="Litvintseva A."/>
            <person name="Chen Y."/>
            <person name="Heitman J."/>
            <person name="Sun S."/>
            <person name="Springer D."/>
            <person name="Dromer F."/>
            <person name="Young S.K."/>
            <person name="Zeng Q."/>
            <person name="Gargeya S."/>
            <person name="Fitzgerald M."/>
            <person name="Abouelleil A."/>
            <person name="Alvarado L."/>
            <person name="Berlin A.M."/>
            <person name="Chapman S.B."/>
            <person name="Dewar J."/>
            <person name="Goldberg J."/>
            <person name="Griggs A."/>
            <person name="Gujja S."/>
            <person name="Hansen M."/>
            <person name="Howarth C."/>
            <person name="Imamovic A."/>
            <person name="Larimer J."/>
            <person name="McCowan C."/>
            <person name="Murphy C."/>
            <person name="Pearson M."/>
            <person name="Priest M."/>
            <person name="Roberts A."/>
            <person name="Saif S."/>
            <person name="Shea T."/>
            <person name="Sykes S."/>
            <person name="Wortman J."/>
            <person name="Nusbaum C."/>
            <person name="Birren B."/>
        </authorList>
    </citation>
    <scope>NUCLEOTIDE SEQUENCE</scope>
    <source>
        <strain evidence="6">CBS 10737</strain>
    </source>
</reference>
<dbReference type="PROSITE" id="PS51186">
    <property type="entry name" value="GNAT"/>
    <property type="match status" value="1"/>
</dbReference>
<dbReference type="InterPro" id="IPR050680">
    <property type="entry name" value="YpeA/RimI_acetyltransf"/>
</dbReference>
<dbReference type="STRING" id="1296096.A0A1B9ICS7"/>
<feature type="region of interest" description="Disordered" evidence="3">
    <location>
        <begin position="1"/>
        <end position="23"/>
    </location>
</feature>
<dbReference type="RefSeq" id="XP_019014420.1">
    <property type="nucleotide sequence ID" value="XM_019152282.1"/>
</dbReference>
<dbReference type="GeneID" id="30168871"/>
<dbReference type="Proteomes" id="UP000094020">
    <property type="component" value="Chromosome 1"/>
</dbReference>
<dbReference type="AlphaFoldDB" id="A0A1B9ICS7"/>
<protein>
    <recommendedName>
        <fullName evidence="4">N-acetyltransferase domain-containing protein</fullName>
    </recommendedName>
</protein>
<evidence type="ECO:0000256" key="1">
    <source>
        <dbReference type="ARBA" id="ARBA00022679"/>
    </source>
</evidence>
<organism evidence="5">
    <name type="scientific">Kwoniella pini CBS 10737</name>
    <dbReference type="NCBI Taxonomy" id="1296096"/>
    <lineage>
        <taxon>Eukaryota</taxon>
        <taxon>Fungi</taxon>
        <taxon>Dikarya</taxon>
        <taxon>Basidiomycota</taxon>
        <taxon>Agaricomycotina</taxon>
        <taxon>Tremellomycetes</taxon>
        <taxon>Tremellales</taxon>
        <taxon>Cryptococcaceae</taxon>
        <taxon>Kwoniella</taxon>
    </lineage>
</organism>
<name>A0A1B9ICS7_9TREE</name>
<evidence type="ECO:0000313" key="6">
    <source>
        <dbReference type="EMBL" id="WWC66918.1"/>
    </source>
</evidence>
<dbReference type="PANTHER" id="PTHR43420">
    <property type="entry name" value="ACETYLTRANSFERASE"/>
    <property type="match status" value="1"/>
</dbReference>
<evidence type="ECO:0000313" key="7">
    <source>
        <dbReference type="Proteomes" id="UP000094020"/>
    </source>
</evidence>
<feature type="domain" description="N-acetyltransferase" evidence="4">
    <location>
        <begin position="32"/>
        <end position="219"/>
    </location>
</feature>
<dbReference type="EMBL" id="KI894007">
    <property type="protein sequence ID" value="OCF53201.1"/>
    <property type="molecule type" value="Genomic_DNA"/>
</dbReference>
<reference evidence="5" key="3">
    <citation type="submission" date="2016-07" db="EMBL/GenBank/DDBJ databases">
        <title>Evolution of pathogenesis and genome organization in the Tremellales.</title>
        <authorList>
            <person name="Cuomo C."/>
            <person name="Litvintseva A."/>
            <person name="Heitman J."/>
            <person name="Chen Y."/>
            <person name="Sun S."/>
            <person name="Springer D."/>
            <person name="Dromer F."/>
            <person name="Young S."/>
            <person name="Zeng Q."/>
            <person name="Chapman S."/>
            <person name="Gujja S."/>
            <person name="Saif S."/>
            <person name="Birren B."/>
        </authorList>
    </citation>
    <scope>NUCLEOTIDE SEQUENCE</scope>
    <source>
        <strain evidence="5">CBS 10737</strain>
    </source>
</reference>
<feature type="compositionally biased region" description="Low complexity" evidence="3">
    <location>
        <begin position="14"/>
        <end position="23"/>
    </location>
</feature>
<gene>
    <name evidence="5" type="ORF">I206_00502</name>
    <name evidence="6" type="ORF">I206_100825</name>
</gene>
<dbReference type="OrthoDB" id="9975416at2759"/>
<evidence type="ECO:0000256" key="2">
    <source>
        <dbReference type="ARBA" id="ARBA00023315"/>
    </source>
</evidence>
<dbReference type="SUPFAM" id="SSF55729">
    <property type="entry name" value="Acyl-CoA N-acyltransferases (Nat)"/>
    <property type="match status" value="1"/>
</dbReference>
<dbReference type="EMBL" id="CP144519">
    <property type="protein sequence ID" value="WWC66918.1"/>
    <property type="molecule type" value="Genomic_DNA"/>
</dbReference>
<dbReference type="GO" id="GO:0016747">
    <property type="term" value="F:acyltransferase activity, transferring groups other than amino-acyl groups"/>
    <property type="evidence" value="ECO:0007669"/>
    <property type="project" value="InterPro"/>
</dbReference>
<feature type="compositionally biased region" description="Polar residues" evidence="3">
    <location>
        <begin position="1"/>
        <end position="13"/>
    </location>
</feature>
<proteinExistence type="predicted"/>
<dbReference type="Gene3D" id="3.40.630.30">
    <property type="match status" value="1"/>
</dbReference>
<evidence type="ECO:0000259" key="4">
    <source>
        <dbReference type="PROSITE" id="PS51186"/>
    </source>
</evidence>
<dbReference type="InterPro" id="IPR000182">
    <property type="entry name" value="GNAT_dom"/>
</dbReference>
<keyword evidence="1" id="KW-0808">Transferase</keyword>
<evidence type="ECO:0000256" key="3">
    <source>
        <dbReference type="SAM" id="MobiDB-lite"/>
    </source>
</evidence>
<sequence length="219" mass="25211">MTESSSLEPSNVDSTSSYETLTSSSIPENSEYKIRYAIPEDAKEISKLVSETWSKLFGWSITKEDLNLYLNTNLSIKSILKEIKDENNLFILIVSSSSSNKKEKEKEKEEIILGISQLVINSNSNSIFKKINKLKSIELQRIYINLNFKGKGLGTLLIKESEKIIKNKYNNKNQIWLGVWENNENAIKFYKKLGFIQIDEKVFYAGSSKRRDFVMVKDL</sequence>
<dbReference type="KEGG" id="kpin:30168871"/>
<evidence type="ECO:0000313" key="5">
    <source>
        <dbReference type="EMBL" id="OCF53201.1"/>
    </source>
</evidence>
<dbReference type="PANTHER" id="PTHR43420:SF47">
    <property type="entry name" value="N-ACETYLTRANSFERASE DOMAIN-CONTAINING PROTEIN"/>
    <property type="match status" value="1"/>
</dbReference>
<accession>A0A1B9ICS7</accession>
<keyword evidence="7" id="KW-1185">Reference proteome</keyword>
<dbReference type="InterPro" id="IPR016181">
    <property type="entry name" value="Acyl_CoA_acyltransferase"/>
</dbReference>
<reference evidence="5" key="1">
    <citation type="submission" date="2013-07" db="EMBL/GenBank/DDBJ databases">
        <title>The Genome Sequence of Cryptococcus pinus CBS10737.</title>
        <authorList>
            <consortium name="The Broad Institute Genome Sequencing Platform"/>
            <person name="Cuomo C."/>
            <person name="Litvintseva A."/>
            <person name="Chen Y."/>
            <person name="Heitman J."/>
            <person name="Sun S."/>
            <person name="Springer D."/>
            <person name="Dromer F."/>
            <person name="Young S.K."/>
            <person name="Zeng Q."/>
            <person name="Gargeya S."/>
            <person name="Fitzgerald M."/>
            <person name="Abouelleil A."/>
            <person name="Alvarado L."/>
            <person name="Berlin A.M."/>
            <person name="Chapman S.B."/>
            <person name="Dewar J."/>
            <person name="Goldberg J."/>
            <person name="Griggs A."/>
            <person name="Gujja S."/>
            <person name="Hansen M."/>
            <person name="Howarth C."/>
            <person name="Imamovic A."/>
            <person name="Larimer J."/>
            <person name="McCowan C."/>
            <person name="Murphy C."/>
            <person name="Pearson M."/>
            <person name="Priest M."/>
            <person name="Roberts A."/>
            <person name="Saif S."/>
            <person name="Shea T."/>
            <person name="Sykes S."/>
            <person name="Wortman J."/>
            <person name="Nusbaum C."/>
            <person name="Birren B."/>
        </authorList>
    </citation>
    <scope>NUCLEOTIDE SEQUENCE [LARGE SCALE GENOMIC DNA]</scope>
    <source>
        <strain evidence="5">CBS 10737</strain>
    </source>
</reference>
<keyword evidence="2" id="KW-0012">Acyltransferase</keyword>
<reference evidence="6" key="4">
    <citation type="submission" date="2024-02" db="EMBL/GenBank/DDBJ databases">
        <title>Comparative genomics of Cryptococcus and Kwoniella reveals pathogenesis evolution and contrasting modes of karyotype evolution via chromosome fusion or intercentromeric recombination.</title>
        <authorList>
            <person name="Coelho M.A."/>
            <person name="David-Palma M."/>
            <person name="Shea T."/>
            <person name="Bowers K."/>
            <person name="McGinley-Smith S."/>
            <person name="Mohammad A.W."/>
            <person name="Gnirke A."/>
            <person name="Yurkov A.M."/>
            <person name="Nowrousian M."/>
            <person name="Sun S."/>
            <person name="Cuomo C.A."/>
            <person name="Heitman J."/>
        </authorList>
    </citation>
    <scope>NUCLEOTIDE SEQUENCE</scope>
    <source>
        <strain evidence="6">CBS 10737</strain>
    </source>
</reference>
<dbReference type="Pfam" id="PF00583">
    <property type="entry name" value="Acetyltransf_1"/>
    <property type="match status" value="1"/>
</dbReference>